<keyword evidence="13" id="KW-1185">Reference proteome</keyword>
<keyword evidence="7" id="KW-0067">ATP-binding</keyword>
<evidence type="ECO:0000256" key="6">
    <source>
        <dbReference type="ARBA" id="ARBA00022777"/>
    </source>
</evidence>
<evidence type="ECO:0000256" key="5">
    <source>
        <dbReference type="ARBA" id="ARBA00022741"/>
    </source>
</evidence>
<evidence type="ECO:0000256" key="3">
    <source>
        <dbReference type="ARBA" id="ARBA00022553"/>
    </source>
</evidence>
<dbReference type="AlphaFoldDB" id="A0A495JCQ4"/>
<sequence>MTGSSLPTRPLSRGELIAVDGLLALVLSLWYAFAPTTGGPSESRTGLTLCLVVLLMALPVAVRRLWPVPVFLLVATASVLALAFEVLYEPFLAAALTGYTAALAGRPLRRIRWRMLAGVTVVLFLLTVSAGPTPAAAAAFGVLLPGLSLVGAAWTAGVAVRERRVYQARSSAEQTARAVTDERLRIAREVHDIVTHNLGIITVRAAVARHVAQTRPGAAADALDLIEKVGRSALTDMRQVLHVLRTDEADVADPNAPAVGDLNLLLSGAAEAGLDLRSDITGTDRLPEATAVSAYRILQEALTNVIRHAGLTRCQVTVRCADDEVTIEVLDDGPDERRAGGRTPVAGSGHGLLGMRERVAMHGGELTVGPREQGGFRLHVRLPYPTPSDLRRGDRRPAGTPS</sequence>
<dbReference type="InterPro" id="IPR036890">
    <property type="entry name" value="HATPase_C_sf"/>
</dbReference>
<dbReference type="RefSeq" id="WP_121154931.1">
    <property type="nucleotide sequence ID" value="NZ_RBKT01000001.1"/>
</dbReference>
<reference evidence="12 13" key="1">
    <citation type="submission" date="2018-10" db="EMBL/GenBank/DDBJ databases">
        <title>Sequencing the genomes of 1000 actinobacteria strains.</title>
        <authorList>
            <person name="Klenk H.-P."/>
        </authorList>
    </citation>
    <scope>NUCLEOTIDE SEQUENCE [LARGE SCALE GENOMIC DNA]</scope>
    <source>
        <strain evidence="12 13">DSM 45175</strain>
    </source>
</reference>
<feature type="transmembrane region" description="Helical" evidence="10">
    <location>
        <begin position="111"/>
        <end position="130"/>
    </location>
</feature>
<proteinExistence type="predicted"/>
<dbReference type="Gene3D" id="3.30.565.10">
    <property type="entry name" value="Histidine kinase-like ATPase, C-terminal domain"/>
    <property type="match status" value="1"/>
</dbReference>
<accession>A0A495JCQ4</accession>
<keyword evidence="10" id="KW-0812">Transmembrane</keyword>
<feature type="transmembrane region" description="Helical" evidence="10">
    <location>
        <begin position="136"/>
        <end position="160"/>
    </location>
</feature>
<dbReference type="GO" id="GO:0016020">
    <property type="term" value="C:membrane"/>
    <property type="evidence" value="ECO:0007669"/>
    <property type="project" value="InterPro"/>
</dbReference>
<dbReference type="Proteomes" id="UP000277671">
    <property type="component" value="Unassembled WGS sequence"/>
</dbReference>
<keyword evidence="5" id="KW-0547">Nucleotide-binding</keyword>
<gene>
    <name evidence="12" type="ORF">BDK92_0967</name>
</gene>
<keyword evidence="6 12" id="KW-0418">Kinase</keyword>
<dbReference type="GO" id="GO:0005524">
    <property type="term" value="F:ATP binding"/>
    <property type="evidence" value="ECO:0007669"/>
    <property type="project" value="UniProtKB-KW"/>
</dbReference>
<dbReference type="GO" id="GO:0000155">
    <property type="term" value="F:phosphorelay sensor kinase activity"/>
    <property type="evidence" value="ECO:0007669"/>
    <property type="project" value="InterPro"/>
</dbReference>
<organism evidence="12 13">
    <name type="scientific">Micromonospora pisi</name>
    <dbReference type="NCBI Taxonomy" id="589240"/>
    <lineage>
        <taxon>Bacteria</taxon>
        <taxon>Bacillati</taxon>
        <taxon>Actinomycetota</taxon>
        <taxon>Actinomycetes</taxon>
        <taxon>Micromonosporales</taxon>
        <taxon>Micromonosporaceae</taxon>
        <taxon>Micromonospora</taxon>
    </lineage>
</organism>
<evidence type="ECO:0000313" key="13">
    <source>
        <dbReference type="Proteomes" id="UP000277671"/>
    </source>
</evidence>
<feature type="transmembrane region" description="Helical" evidence="10">
    <location>
        <begin position="16"/>
        <end position="34"/>
    </location>
</feature>
<dbReference type="EC" id="2.7.13.3" evidence="2"/>
<evidence type="ECO:0000256" key="4">
    <source>
        <dbReference type="ARBA" id="ARBA00022679"/>
    </source>
</evidence>
<evidence type="ECO:0000256" key="7">
    <source>
        <dbReference type="ARBA" id="ARBA00022840"/>
    </source>
</evidence>
<dbReference type="Pfam" id="PF07730">
    <property type="entry name" value="HisKA_3"/>
    <property type="match status" value="1"/>
</dbReference>
<dbReference type="OrthoDB" id="227596at2"/>
<dbReference type="GO" id="GO:0046983">
    <property type="term" value="F:protein dimerization activity"/>
    <property type="evidence" value="ECO:0007669"/>
    <property type="project" value="InterPro"/>
</dbReference>
<keyword evidence="10" id="KW-1133">Transmembrane helix</keyword>
<evidence type="ECO:0000256" key="8">
    <source>
        <dbReference type="ARBA" id="ARBA00023012"/>
    </source>
</evidence>
<dbReference type="InterPro" id="IPR003594">
    <property type="entry name" value="HATPase_dom"/>
</dbReference>
<keyword evidence="4" id="KW-0808">Transferase</keyword>
<evidence type="ECO:0000259" key="11">
    <source>
        <dbReference type="SMART" id="SM00387"/>
    </source>
</evidence>
<dbReference type="InterPro" id="IPR011712">
    <property type="entry name" value="Sig_transdc_His_kin_sub3_dim/P"/>
</dbReference>
<dbReference type="Pfam" id="PF23539">
    <property type="entry name" value="DUF7134"/>
    <property type="match status" value="1"/>
</dbReference>
<feature type="domain" description="Histidine kinase/HSP90-like ATPase" evidence="11">
    <location>
        <begin position="289"/>
        <end position="386"/>
    </location>
</feature>
<evidence type="ECO:0000256" key="2">
    <source>
        <dbReference type="ARBA" id="ARBA00012438"/>
    </source>
</evidence>
<dbReference type="Gene3D" id="1.20.5.1930">
    <property type="match status" value="1"/>
</dbReference>
<comment type="caution">
    <text evidence="12">The sequence shown here is derived from an EMBL/GenBank/DDBJ whole genome shotgun (WGS) entry which is preliminary data.</text>
</comment>
<dbReference type="PANTHER" id="PTHR24421:SF10">
    <property type="entry name" value="NITRATE_NITRITE SENSOR PROTEIN NARQ"/>
    <property type="match status" value="1"/>
</dbReference>
<dbReference type="InterPro" id="IPR050482">
    <property type="entry name" value="Sensor_HK_TwoCompSys"/>
</dbReference>
<dbReference type="SUPFAM" id="SSF55874">
    <property type="entry name" value="ATPase domain of HSP90 chaperone/DNA topoisomerase II/histidine kinase"/>
    <property type="match status" value="1"/>
</dbReference>
<feature type="transmembrane region" description="Helical" evidence="10">
    <location>
        <begin position="46"/>
        <end position="66"/>
    </location>
</feature>
<evidence type="ECO:0000313" key="12">
    <source>
        <dbReference type="EMBL" id="RKR86705.1"/>
    </source>
</evidence>
<dbReference type="SMART" id="SM00387">
    <property type="entry name" value="HATPase_c"/>
    <property type="match status" value="1"/>
</dbReference>
<evidence type="ECO:0000256" key="10">
    <source>
        <dbReference type="SAM" id="Phobius"/>
    </source>
</evidence>
<name>A0A495JCQ4_9ACTN</name>
<keyword evidence="10" id="KW-0472">Membrane</keyword>
<dbReference type="CDD" id="cd16917">
    <property type="entry name" value="HATPase_UhpB-NarQ-NarX-like"/>
    <property type="match status" value="1"/>
</dbReference>
<feature type="region of interest" description="Disordered" evidence="9">
    <location>
        <begin position="383"/>
        <end position="402"/>
    </location>
</feature>
<protein>
    <recommendedName>
        <fullName evidence="2">histidine kinase</fullName>
        <ecNumber evidence="2">2.7.13.3</ecNumber>
    </recommendedName>
</protein>
<feature type="compositionally biased region" description="Basic and acidic residues" evidence="9">
    <location>
        <begin position="389"/>
        <end position="402"/>
    </location>
</feature>
<evidence type="ECO:0000256" key="9">
    <source>
        <dbReference type="SAM" id="MobiDB-lite"/>
    </source>
</evidence>
<keyword evidence="3" id="KW-0597">Phosphoprotein</keyword>
<dbReference type="PANTHER" id="PTHR24421">
    <property type="entry name" value="NITRATE/NITRITE SENSOR PROTEIN NARX-RELATED"/>
    <property type="match status" value="1"/>
</dbReference>
<comment type="catalytic activity">
    <reaction evidence="1">
        <text>ATP + protein L-histidine = ADP + protein N-phospho-L-histidine.</text>
        <dbReference type="EC" id="2.7.13.3"/>
    </reaction>
</comment>
<keyword evidence="8" id="KW-0902">Two-component regulatory system</keyword>
<dbReference type="Pfam" id="PF02518">
    <property type="entry name" value="HATPase_c"/>
    <property type="match status" value="1"/>
</dbReference>
<evidence type="ECO:0000256" key="1">
    <source>
        <dbReference type="ARBA" id="ARBA00000085"/>
    </source>
</evidence>
<feature type="transmembrane region" description="Helical" evidence="10">
    <location>
        <begin position="72"/>
        <end position="99"/>
    </location>
</feature>
<dbReference type="EMBL" id="RBKT01000001">
    <property type="protein sequence ID" value="RKR86705.1"/>
    <property type="molecule type" value="Genomic_DNA"/>
</dbReference>
<dbReference type="InterPro" id="IPR055558">
    <property type="entry name" value="DUF7134"/>
</dbReference>